<evidence type="ECO:0000313" key="2">
    <source>
        <dbReference type="EMBL" id="TRX93704.1"/>
    </source>
</evidence>
<dbReference type="PANTHER" id="PTHR42877:SF11">
    <property type="entry name" value="MONOOXYGENASE, PUTATIVE (AFU_ORTHOLOGUE AFUA_6G13790)-RELATED"/>
    <property type="match status" value="1"/>
</dbReference>
<comment type="similarity">
    <text evidence="1">Belongs to the FAD-binding monooxygenase family.</text>
</comment>
<dbReference type="Proteomes" id="UP000319160">
    <property type="component" value="Unassembled WGS sequence"/>
</dbReference>
<dbReference type="Gene3D" id="3.50.50.60">
    <property type="entry name" value="FAD/NAD(P)-binding domain"/>
    <property type="match status" value="2"/>
</dbReference>
<dbReference type="AlphaFoldDB" id="A0A553I0H4"/>
<dbReference type="InterPro" id="IPR036188">
    <property type="entry name" value="FAD/NAD-bd_sf"/>
</dbReference>
<dbReference type="EMBL" id="VFLP01000027">
    <property type="protein sequence ID" value="TRX93704.1"/>
    <property type="molecule type" value="Genomic_DNA"/>
</dbReference>
<sequence length="566" mass="64434">MAICSTINNTKGANGFHDSETCPPNWVPIDAAKFALTPRKLRVVCVGAGISGLTLAHYIKYKRNFADYIDLTLYDKNHEVGGTWVEHTYPGLRCDAPSHVYVFPFEPNHTWSEFYSSGEEIQKYIERTADKYGLREYIKLNSRMLESVWDAVSGKWKLKINRQGRIIEDECDILISAVGWLKDKSYDYSGKKVAVIGNGSTGIQIFTEVAKKAAKTVNFIRHPTWVTSNIAAQFTPNGHNFPYSEQQMQEFTQSPKKFFQYRKQLEAGINYLWPMMLKGGQENKLITEISTQIMSERLGGKEDLVKKFIPQHAFGCRRLTPGDGYLESLHTGSNRAEMSPIKRITEKGIETEAGEEEFDLIACATGYVIDFIPPWKVVGGGGEELNGRWAHELATGYFSMCVPNMPNFFMFHGPNTPVGQGSILRAQGWMADYILKWVEKIATEGIKCIAPRKDITDEYNVYIQEQLKRTVWSGECPGWYKGTDPRSDRVTVLYAGSILHFKACIENIRGEDFEFEYLSRNRFSYLGNGETARERDQVGDLSYYMSLDTEEDMQAQVERRRDICQA</sequence>
<evidence type="ECO:0000313" key="3">
    <source>
        <dbReference type="Proteomes" id="UP000319160"/>
    </source>
</evidence>
<dbReference type="Pfam" id="PF13450">
    <property type="entry name" value="NAD_binding_8"/>
    <property type="match status" value="1"/>
</dbReference>
<dbReference type="OrthoDB" id="74360at2759"/>
<evidence type="ECO:0008006" key="4">
    <source>
        <dbReference type="Google" id="ProtNLM"/>
    </source>
</evidence>
<evidence type="ECO:0000256" key="1">
    <source>
        <dbReference type="ARBA" id="ARBA00010139"/>
    </source>
</evidence>
<accession>A0A553I0H4</accession>
<dbReference type="InterPro" id="IPR051209">
    <property type="entry name" value="FAD-bind_Monooxygenase_sf"/>
</dbReference>
<organism evidence="2 3">
    <name type="scientific">Xylaria flabelliformis</name>
    <dbReference type="NCBI Taxonomy" id="2512241"/>
    <lineage>
        <taxon>Eukaryota</taxon>
        <taxon>Fungi</taxon>
        <taxon>Dikarya</taxon>
        <taxon>Ascomycota</taxon>
        <taxon>Pezizomycotina</taxon>
        <taxon>Sordariomycetes</taxon>
        <taxon>Xylariomycetidae</taxon>
        <taxon>Xylariales</taxon>
        <taxon>Xylariaceae</taxon>
        <taxon>Xylaria</taxon>
    </lineage>
</organism>
<dbReference type="PANTHER" id="PTHR42877">
    <property type="entry name" value="L-ORNITHINE N(5)-MONOOXYGENASE-RELATED"/>
    <property type="match status" value="1"/>
</dbReference>
<proteinExistence type="inferred from homology"/>
<protein>
    <recommendedName>
        <fullName evidence="4">FAD/NAD(P)-binding domain-containing protein</fullName>
    </recommendedName>
</protein>
<comment type="caution">
    <text evidence="2">The sequence shown here is derived from an EMBL/GenBank/DDBJ whole genome shotgun (WGS) entry which is preliminary data.</text>
</comment>
<dbReference type="SUPFAM" id="SSF51905">
    <property type="entry name" value="FAD/NAD(P)-binding domain"/>
    <property type="match status" value="3"/>
</dbReference>
<gene>
    <name evidence="2" type="ORF">FHL15_005380</name>
</gene>
<keyword evidence="3" id="KW-1185">Reference proteome</keyword>
<reference evidence="3" key="1">
    <citation type="submission" date="2019-06" db="EMBL/GenBank/DDBJ databases">
        <title>Draft genome sequence of the griseofulvin-producing fungus Xylaria cubensis strain G536.</title>
        <authorList>
            <person name="Mead M.E."/>
            <person name="Raja H.A."/>
            <person name="Steenwyk J.L."/>
            <person name="Knowles S.L."/>
            <person name="Oberlies N.H."/>
            <person name="Rokas A."/>
        </authorList>
    </citation>
    <scope>NUCLEOTIDE SEQUENCE [LARGE SCALE GENOMIC DNA]</scope>
    <source>
        <strain evidence="3">G536</strain>
    </source>
</reference>
<name>A0A553I0H4_9PEZI</name>